<dbReference type="OrthoDB" id="765769at2759"/>
<dbReference type="EMBL" id="CP097503">
    <property type="protein sequence ID" value="URD80287.1"/>
    <property type="molecule type" value="Genomic_DNA"/>
</dbReference>
<feature type="region of interest" description="Disordered" evidence="1">
    <location>
        <begin position="53"/>
        <end position="193"/>
    </location>
</feature>
<sequence>MEMLPWIDEDEKSEISIARVSSDDHSCTYSVTDREGSRIRASGVVARLMGLESMPSSVSSRPHSTSINDSQVHRANFGGNKKCRSSNAIPKSGAYSRKTAVSRPERMLNSRIERSQAEALPPRLAKPTSHKLISPVRTPGLISAKATKDKLPSSSSSSSPLKVSDSRKITANTKKTSKPSESSGPSAQSVAFESSTSQYLGRCQNALENSKSLPGIKETTQAGAKDKGKSVSLAIQAMLNVQRREGLSANTENKLIVEENDEHQINRALKFQSIDQTSIQNKGGGDSFNVPQQKIKKYMASERKLAPKPSVSDQRDRKLHLKDAYPGQDKVVNDLPGNGKVCYNTRKGSKTAGTGNGSFILNNKNTGKKKLLEQGSYSNIRDSVDNMLVDKTKTHIRHNVARRNHSRQPDDNISNAADVVSFTFTSPLIKPVHGSQSNSHEEEKIVEKRAYIYPFSEAASGSECKILSSRKLNTIKGDHLGFLLELKLRELASEIQSTCSKSTEGHGTAASLPDSIDSASSFDESFVQSIEDEVSSSNPNCSVASSQVPCVRHKLQEVNRIDCCCGTADPREPGHQDQSPLSILENSFSNESFCYSESFENADGSRTDSYYSSILDEDIVEMDCIDKTLSEECEMELSDLASSNKQILDLGLVSEIGISDRAETLWGGLEYVKEILTISEFIFDDLILYFMDQSDEILDPLLFVKLEENQSSTACEAEERHRRMRKIIFDAVNECLETKYNHYFRAGFRMWSKGVVLVAKDLPHELYDEISGWNSIEDLMVDELVAKDMSTYLGRWIDFEIEAFEAGVEIQRWLFETLVDEVVADFQISDPQDI</sequence>
<feature type="compositionally biased region" description="Polar residues" evidence="1">
    <location>
        <begin position="169"/>
        <end position="193"/>
    </location>
</feature>
<feature type="domain" description="DUF3741" evidence="3">
    <location>
        <begin position="30"/>
        <end position="59"/>
    </location>
</feature>
<dbReference type="Pfam" id="PF14383">
    <property type="entry name" value="VARLMGL"/>
    <property type="match status" value="1"/>
</dbReference>
<name>A0A9E7EPA3_9LILI</name>
<dbReference type="Proteomes" id="UP001055439">
    <property type="component" value="Chromosome 10"/>
</dbReference>
<proteinExistence type="predicted"/>
<evidence type="ECO:0000313" key="5">
    <source>
        <dbReference type="Proteomes" id="UP001055439"/>
    </source>
</evidence>
<feature type="domain" description="DUF4378" evidence="2">
    <location>
        <begin position="669"/>
        <end position="821"/>
    </location>
</feature>
<accession>A0A9E7EPA3</accession>
<gene>
    <name evidence="4" type="ORF">MUK42_05216</name>
</gene>
<dbReference type="Pfam" id="PF14309">
    <property type="entry name" value="DUF4378"/>
    <property type="match status" value="1"/>
</dbReference>
<feature type="compositionally biased region" description="Low complexity" evidence="1">
    <location>
        <begin position="53"/>
        <end position="66"/>
    </location>
</feature>
<dbReference type="InterPro" id="IPR032795">
    <property type="entry name" value="DUF3741-assoc"/>
</dbReference>
<dbReference type="InterPro" id="IPR025486">
    <property type="entry name" value="DUF4378"/>
</dbReference>
<feature type="compositionally biased region" description="Basic and acidic residues" evidence="1">
    <location>
        <begin position="103"/>
        <end position="116"/>
    </location>
</feature>
<evidence type="ECO:0000313" key="4">
    <source>
        <dbReference type="EMBL" id="URD80286.1"/>
    </source>
</evidence>
<dbReference type="AlphaFoldDB" id="A0A9E7EPA3"/>
<keyword evidence="5" id="KW-1185">Reference proteome</keyword>
<evidence type="ECO:0000259" key="2">
    <source>
        <dbReference type="Pfam" id="PF14309"/>
    </source>
</evidence>
<dbReference type="EMBL" id="CP097503">
    <property type="protein sequence ID" value="URD80286.1"/>
    <property type="molecule type" value="Genomic_DNA"/>
</dbReference>
<evidence type="ECO:0000256" key="1">
    <source>
        <dbReference type="SAM" id="MobiDB-lite"/>
    </source>
</evidence>
<dbReference type="PANTHER" id="PTHR21726:SF29">
    <property type="entry name" value="EXPRESSED PROTEIN"/>
    <property type="match status" value="1"/>
</dbReference>
<protein>
    <recommendedName>
        <fullName evidence="6">DUF4378 domain-containing protein</fullName>
    </recommendedName>
</protein>
<organism evidence="4 5">
    <name type="scientific">Musa troglodytarum</name>
    <name type="common">fe'i banana</name>
    <dbReference type="NCBI Taxonomy" id="320322"/>
    <lineage>
        <taxon>Eukaryota</taxon>
        <taxon>Viridiplantae</taxon>
        <taxon>Streptophyta</taxon>
        <taxon>Embryophyta</taxon>
        <taxon>Tracheophyta</taxon>
        <taxon>Spermatophyta</taxon>
        <taxon>Magnoliopsida</taxon>
        <taxon>Liliopsida</taxon>
        <taxon>Zingiberales</taxon>
        <taxon>Musaceae</taxon>
        <taxon>Musa</taxon>
    </lineage>
</organism>
<evidence type="ECO:0008006" key="6">
    <source>
        <dbReference type="Google" id="ProtNLM"/>
    </source>
</evidence>
<evidence type="ECO:0000259" key="3">
    <source>
        <dbReference type="Pfam" id="PF14383"/>
    </source>
</evidence>
<dbReference type="PANTHER" id="PTHR21726">
    <property type="entry name" value="PHOSPHATIDYLINOSITOL N-ACETYLGLUCOSAMINYLTRANSFERASE SUBUNIT P DOWN SYNDROME CRITICAL REGION PROTEIN 5 -RELATED"/>
    <property type="match status" value="1"/>
</dbReference>
<reference evidence="4" key="1">
    <citation type="submission" date="2022-05" db="EMBL/GenBank/DDBJ databases">
        <title>The Musa troglodytarum L. genome provides insights into the mechanism of non-climacteric behaviour and enrichment of carotenoids.</title>
        <authorList>
            <person name="Wang J."/>
        </authorList>
    </citation>
    <scope>NUCLEOTIDE SEQUENCE</scope>
    <source>
        <tissue evidence="4">Leaf</tissue>
    </source>
</reference>
<feature type="compositionally biased region" description="Low complexity" evidence="1">
    <location>
        <begin position="152"/>
        <end position="163"/>
    </location>
</feature>